<gene>
    <name evidence="2" type="ORF">L2K70_14625</name>
</gene>
<dbReference type="RefSeq" id="WP_236402917.1">
    <property type="nucleotide sequence ID" value="NZ_JAKJHZ010000009.1"/>
</dbReference>
<evidence type="ECO:0008006" key="4">
    <source>
        <dbReference type="Google" id="ProtNLM"/>
    </source>
</evidence>
<dbReference type="Proteomes" id="UP001201161">
    <property type="component" value="Unassembled WGS sequence"/>
</dbReference>
<feature type="signal peptide" evidence="1">
    <location>
        <begin position="1"/>
        <end position="20"/>
    </location>
</feature>
<feature type="chain" id="PRO_5045291200" description="Substrate-binding domain-containing protein" evidence="1">
    <location>
        <begin position="21"/>
        <end position="235"/>
    </location>
</feature>
<comment type="caution">
    <text evidence="2">The sequence shown here is derived from an EMBL/GenBank/DDBJ whole genome shotgun (WGS) entry which is preliminary data.</text>
</comment>
<dbReference type="SUPFAM" id="SSF53822">
    <property type="entry name" value="Periplasmic binding protein-like I"/>
    <property type="match status" value="1"/>
</dbReference>
<reference evidence="2 3" key="1">
    <citation type="submission" date="2022-01" db="EMBL/GenBank/DDBJ databases">
        <title>Nocardioides sp. nov., an actinomycete isolated from mining soil.</title>
        <authorList>
            <person name="Liu L."/>
        </authorList>
    </citation>
    <scope>NUCLEOTIDE SEQUENCE [LARGE SCALE GENOMIC DNA]</scope>
    <source>
        <strain evidence="2 3">KLBMP 9356</strain>
    </source>
</reference>
<accession>A0ABS9HCD0</accession>
<protein>
    <recommendedName>
        <fullName evidence="4">Substrate-binding domain-containing protein</fullName>
    </recommendedName>
</protein>
<dbReference type="PROSITE" id="PS51257">
    <property type="entry name" value="PROKAR_LIPOPROTEIN"/>
    <property type="match status" value="1"/>
</dbReference>
<name>A0ABS9HCD0_9ACTN</name>
<evidence type="ECO:0000313" key="3">
    <source>
        <dbReference type="Proteomes" id="UP001201161"/>
    </source>
</evidence>
<evidence type="ECO:0000313" key="2">
    <source>
        <dbReference type="EMBL" id="MCF6378847.1"/>
    </source>
</evidence>
<keyword evidence="1" id="KW-0732">Signal</keyword>
<organism evidence="2 3">
    <name type="scientific">Nocardioides potassii</name>
    <dbReference type="NCBI Taxonomy" id="2911371"/>
    <lineage>
        <taxon>Bacteria</taxon>
        <taxon>Bacillati</taxon>
        <taxon>Actinomycetota</taxon>
        <taxon>Actinomycetes</taxon>
        <taxon>Propionibacteriales</taxon>
        <taxon>Nocardioidaceae</taxon>
        <taxon>Nocardioides</taxon>
    </lineage>
</organism>
<dbReference type="Gene3D" id="3.40.50.2300">
    <property type="match status" value="1"/>
</dbReference>
<sequence length="235" mass="24844">MFRARLLTCLLLVVAPLLTACDGDQPTIALLVADASGPASRVVDVDRFTDRVEATCDECRVAVYDAGGDAGTQRSQVRQAEARSSDVVVVVPVDADDLASLTEPEVPLVSLGDLLPGSEAYVGLAEGDVPNQSATDLEAARDVLLGDEKSMTYVPTREMSEQAADVAVALLADKPVSQLGGPDAEEVDGVESWLYEHQDVTVDGLTSVLVRQGVVTLDDLCSGDTEKRCEKLGLR</sequence>
<evidence type="ECO:0000256" key="1">
    <source>
        <dbReference type="SAM" id="SignalP"/>
    </source>
</evidence>
<dbReference type="EMBL" id="JAKJHZ010000009">
    <property type="protein sequence ID" value="MCF6378847.1"/>
    <property type="molecule type" value="Genomic_DNA"/>
</dbReference>
<dbReference type="InterPro" id="IPR028082">
    <property type="entry name" value="Peripla_BP_I"/>
</dbReference>
<proteinExistence type="predicted"/>
<keyword evidence="3" id="KW-1185">Reference proteome</keyword>